<name>A0A6A6D7R5_ZASCE</name>
<dbReference type="AlphaFoldDB" id="A0A6A6D7R5"/>
<proteinExistence type="predicted"/>
<evidence type="ECO:0000256" key="2">
    <source>
        <dbReference type="ARBA" id="ARBA00022723"/>
    </source>
</evidence>
<dbReference type="InterPro" id="IPR036864">
    <property type="entry name" value="Zn2-C6_fun-type_DNA-bd_sf"/>
</dbReference>
<dbReference type="InterPro" id="IPR007219">
    <property type="entry name" value="XnlR_reg_dom"/>
</dbReference>
<dbReference type="PANTHER" id="PTHR31845">
    <property type="entry name" value="FINGER DOMAIN PROTEIN, PUTATIVE-RELATED"/>
    <property type="match status" value="1"/>
</dbReference>
<evidence type="ECO:0000259" key="8">
    <source>
        <dbReference type="PROSITE" id="PS50048"/>
    </source>
</evidence>
<dbReference type="RefSeq" id="XP_033674575.1">
    <property type="nucleotide sequence ID" value="XM_033811001.1"/>
</dbReference>
<reference evidence="9" key="1">
    <citation type="journal article" date="2020" name="Stud. Mycol.">
        <title>101 Dothideomycetes genomes: a test case for predicting lifestyles and emergence of pathogens.</title>
        <authorList>
            <person name="Haridas S."/>
            <person name="Albert R."/>
            <person name="Binder M."/>
            <person name="Bloem J."/>
            <person name="Labutti K."/>
            <person name="Salamov A."/>
            <person name="Andreopoulos B."/>
            <person name="Baker S."/>
            <person name="Barry K."/>
            <person name="Bills G."/>
            <person name="Bluhm B."/>
            <person name="Cannon C."/>
            <person name="Castanera R."/>
            <person name="Culley D."/>
            <person name="Daum C."/>
            <person name="Ezra D."/>
            <person name="Gonzalez J."/>
            <person name="Henrissat B."/>
            <person name="Kuo A."/>
            <person name="Liang C."/>
            <person name="Lipzen A."/>
            <person name="Lutzoni F."/>
            <person name="Magnuson J."/>
            <person name="Mondo S."/>
            <person name="Nolan M."/>
            <person name="Ohm R."/>
            <person name="Pangilinan J."/>
            <person name="Park H.-J."/>
            <person name="Ramirez L."/>
            <person name="Alfaro M."/>
            <person name="Sun H."/>
            <person name="Tritt A."/>
            <person name="Yoshinaga Y."/>
            <person name="Zwiers L.-H."/>
            <person name="Turgeon B."/>
            <person name="Goodwin S."/>
            <person name="Spatafora J."/>
            <person name="Crous P."/>
            <person name="Grigoriev I."/>
        </authorList>
    </citation>
    <scope>NUCLEOTIDE SEQUENCE</scope>
    <source>
        <strain evidence="9">ATCC 36951</strain>
    </source>
</reference>
<keyword evidence="4" id="KW-0238">DNA-binding</keyword>
<dbReference type="CDD" id="cd12148">
    <property type="entry name" value="fungal_TF_MHR"/>
    <property type="match status" value="1"/>
</dbReference>
<dbReference type="GO" id="GO:0000981">
    <property type="term" value="F:DNA-binding transcription factor activity, RNA polymerase II-specific"/>
    <property type="evidence" value="ECO:0007669"/>
    <property type="project" value="InterPro"/>
</dbReference>
<dbReference type="GO" id="GO:0008270">
    <property type="term" value="F:zinc ion binding"/>
    <property type="evidence" value="ECO:0007669"/>
    <property type="project" value="InterPro"/>
</dbReference>
<evidence type="ECO:0000256" key="7">
    <source>
        <dbReference type="SAM" id="MobiDB-lite"/>
    </source>
</evidence>
<dbReference type="SMART" id="SM00066">
    <property type="entry name" value="GAL4"/>
    <property type="match status" value="1"/>
</dbReference>
<evidence type="ECO:0000256" key="4">
    <source>
        <dbReference type="ARBA" id="ARBA00023125"/>
    </source>
</evidence>
<organism evidence="9 10">
    <name type="scientific">Zasmidium cellare ATCC 36951</name>
    <dbReference type="NCBI Taxonomy" id="1080233"/>
    <lineage>
        <taxon>Eukaryota</taxon>
        <taxon>Fungi</taxon>
        <taxon>Dikarya</taxon>
        <taxon>Ascomycota</taxon>
        <taxon>Pezizomycotina</taxon>
        <taxon>Dothideomycetes</taxon>
        <taxon>Dothideomycetidae</taxon>
        <taxon>Mycosphaerellales</taxon>
        <taxon>Mycosphaerellaceae</taxon>
        <taxon>Zasmidium</taxon>
    </lineage>
</organism>
<evidence type="ECO:0000256" key="1">
    <source>
        <dbReference type="ARBA" id="ARBA00004123"/>
    </source>
</evidence>
<dbReference type="GO" id="GO:0000976">
    <property type="term" value="F:transcription cis-regulatory region binding"/>
    <property type="evidence" value="ECO:0007669"/>
    <property type="project" value="TreeGrafter"/>
</dbReference>
<dbReference type="Gene3D" id="4.10.240.10">
    <property type="entry name" value="Zn(2)-C6 fungal-type DNA-binding domain"/>
    <property type="match status" value="1"/>
</dbReference>
<dbReference type="OrthoDB" id="3163292at2759"/>
<keyword evidence="10" id="KW-1185">Reference proteome</keyword>
<evidence type="ECO:0000256" key="5">
    <source>
        <dbReference type="ARBA" id="ARBA00023163"/>
    </source>
</evidence>
<keyword evidence="3" id="KW-0805">Transcription regulation</keyword>
<feature type="region of interest" description="Disordered" evidence="7">
    <location>
        <begin position="125"/>
        <end position="157"/>
    </location>
</feature>
<evidence type="ECO:0000313" key="10">
    <source>
        <dbReference type="Proteomes" id="UP000799537"/>
    </source>
</evidence>
<dbReference type="Proteomes" id="UP000799537">
    <property type="component" value="Unassembled WGS sequence"/>
</dbReference>
<feature type="domain" description="Zn(2)-C6 fungal-type" evidence="8">
    <location>
        <begin position="16"/>
        <end position="47"/>
    </location>
</feature>
<dbReference type="InterPro" id="IPR001138">
    <property type="entry name" value="Zn2Cys6_DnaBD"/>
</dbReference>
<evidence type="ECO:0000256" key="6">
    <source>
        <dbReference type="ARBA" id="ARBA00023242"/>
    </source>
</evidence>
<sequence>MDALSTSPNAHGRVKACTQCRQQKLRCDAPQSVPCSRCRRLSLTCTVTRAFKRQKAKTKAELVAEISRLKGGDGLEAGISSKEPIVKVANSNSTGSGNGNVENYAVSPTRSSSGVSRSAFVGNGVPVGRGTSTLGTHHEEESTETSPIVTDDASLRDSGSAPCYGVSWLTTAKAEACFESFFHLYSPFLPGIWACLPSAPAEYFAASPFLFWTIIATGARRHGDPQFLHKVAHRVHLQASDTILSGAQQPIAAIKAVLLLCIWPIPKDSLWKDPSPALIGAAVQLAIQQGLHVAGSRQEHAFSRTVLHMTEEDRAARARLWVYCVTVFQNTSLCCGFPPWMLAGAASDRHSGATRSVLSPLILYQYELQKLSVTAINTILHAVQLEEPLVAEDSCLDSLIEGFDAQLQAFATPGVDVSATHYELALLAARVFIRATHFFSIPPFSQRRLPSQSIPGLLLLHALCCSLTTCLMSLDDTTEFVLYMPYYYRRAVMLAGICILRISRSPLQAYLQTEPREQALANAVRVIKRSSIETGDTDYRQAIILTQLWKGKDRGGGLGKISGDPQNALHLKLRNRLSMSVVFECFWWWRSDFAGLSDPYNDDEPELLRNQAGAASLPSDGSGPLNANFNTTDIEQQFQLVANGFQDPLADTVDWQWPVDLFTPGLDSMMLDNGLI</sequence>
<evidence type="ECO:0000313" key="9">
    <source>
        <dbReference type="EMBL" id="KAF2173686.1"/>
    </source>
</evidence>
<keyword evidence="6" id="KW-0539">Nucleus</keyword>
<comment type="subcellular location">
    <subcellularLocation>
        <location evidence="1">Nucleus</location>
    </subcellularLocation>
</comment>
<gene>
    <name evidence="9" type="ORF">M409DRAFT_48626</name>
</gene>
<keyword evidence="5" id="KW-0804">Transcription</keyword>
<dbReference type="CDD" id="cd00067">
    <property type="entry name" value="GAL4"/>
    <property type="match status" value="1"/>
</dbReference>
<accession>A0A6A6D7R5</accession>
<protein>
    <recommendedName>
        <fullName evidence="8">Zn(2)-C6 fungal-type domain-containing protein</fullName>
    </recommendedName>
</protein>
<dbReference type="PROSITE" id="PS50048">
    <property type="entry name" value="ZN2_CY6_FUNGAL_2"/>
    <property type="match status" value="1"/>
</dbReference>
<dbReference type="Pfam" id="PF00172">
    <property type="entry name" value="Zn_clus"/>
    <property type="match status" value="1"/>
</dbReference>
<dbReference type="Pfam" id="PF04082">
    <property type="entry name" value="Fungal_trans"/>
    <property type="match status" value="1"/>
</dbReference>
<dbReference type="GO" id="GO:0005634">
    <property type="term" value="C:nucleus"/>
    <property type="evidence" value="ECO:0007669"/>
    <property type="project" value="UniProtKB-SubCell"/>
</dbReference>
<dbReference type="PROSITE" id="PS00463">
    <property type="entry name" value="ZN2_CY6_FUNGAL_1"/>
    <property type="match status" value="1"/>
</dbReference>
<dbReference type="InterPro" id="IPR051089">
    <property type="entry name" value="prtT"/>
</dbReference>
<dbReference type="GeneID" id="54564273"/>
<dbReference type="EMBL" id="ML993579">
    <property type="protein sequence ID" value="KAF2173686.1"/>
    <property type="molecule type" value="Genomic_DNA"/>
</dbReference>
<dbReference type="SUPFAM" id="SSF57701">
    <property type="entry name" value="Zn2/Cys6 DNA-binding domain"/>
    <property type="match status" value="1"/>
</dbReference>
<dbReference type="GO" id="GO:0006351">
    <property type="term" value="P:DNA-templated transcription"/>
    <property type="evidence" value="ECO:0007669"/>
    <property type="project" value="InterPro"/>
</dbReference>
<keyword evidence="2" id="KW-0479">Metal-binding</keyword>
<dbReference type="PANTHER" id="PTHR31845:SF21">
    <property type="entry name" value="REGULATORY PROTEIN LEU3"/>
    <property type="match status" value="1"/>
</dbReference>
<evidence type="ECO:0000256" key="3">
    <source>
        <dbReference type="ARBA" id="ARBA00023015"/>
    </source>
</evidence>